<dbReference type="InterPro" id="IPR036179">
    <property type="entry name" value="Ig-like_dom_sf"/>
</dbReference>
<dbReference type="InterPro" id="IPR003599">
    <property type="entry name" value="Ig_sub"/>
</dbReference>
<evidence type="ECO:0000313" key="3">
    <source>
        <dbReference type="Ensembl" id="ENSKMAP00000014887.1"/>
    </source>
</evidence>
<evidence type="ECO:0000313" key="4">
    <source>
        <dbReference type="Proteomes" id="UP000264800"/>
    </source>
</evidence>
<feature type="domain" description="Ig-like" evidence="2">
    <location>
        <begin position="31"/>
        <end position="110"/>
    </location>
</feature>
<dbReference type="Gene3D" id="2.60.40.10">
    <property type="entry name" value="Immunoglobulins"/>
    <property type="match status" value="1"/>
</dbReference>
<dbReference type="Pfam" id="PF07686">
    <property type="entry name" value="V-set"/>
    <property type="match status" value="1"/>
</dbReference>
<name>A0A3Q3FQD6_KRYMA</name>
<dbReference type="Proteomes" id="UP000264800">
    <property type="component" value="Unplaced"/>
</dbReference>
<evidence type="ECO:0000256" key="1">
    <source>
        <dbReference type="SAM" id="MobiDB-lite"/>
    </source>
</evidence>
<reference evidence="3" key="2">
    <citation type="submission" date="2025-09" db="UniProtKB">
        <authorList>
            <consortium name="Ensembl"/>
        </authorList>
    </citation>
    <scope>IDENTIFICATION</scope>
</reference>
<dbReference type="InterPro" id="IPR007110">
    <property type="entry name" value="Ig-like_dom"/>
</dbReference>
<dbReference type="Ensembl" id="ENSKMAT00000015104.1">
    <property type="protein sequence ID" value="ENSKMAP00000014887.1"/>
    <property type="gene ID" value="ENSKMAG00000011151.1"/>
</dbReference>
<dbReference type="AlphaFoldDB" id="A0A3Q3FQD6"/>
<accession>A0A3Q3FQD6</accession>
<dbReference type="STRING" id="37003.ENSKMAP00000014887"/>
<proteinExistence type="predicted"/>
<evidence type="ECO:0000259" key="2">
    <source>
        <dbReference type="PROSITE" id="PS50835"/>
    </source>
</evidence>
<dbReference type="PROSITE" id="PS50835">
    <property type="entry name" value="IG_LIKE"/>
    <property type="match status" value="1"/>
</dbReference>
<dbReference type="InterPro" id="IPR013106">
    <property type="entry name" value="Ig_V-set"/>
</dbReference>
<sequence>LSIVINAIYYFFSLSILKHFICNVLTTGQLGEPVTFICLCSDGKYSNTRVKWYKQSFGDTLTLITTLMKTTTDPAFEQGFSSRFAANFATEKSTLTILKTVKEDEALYHCAFSTWKTDQWIGTYLSLKGNTSHTVTEKRILGFSSDNVNNYKNQTKQKTQLHNVTPNKTQENQMESKTIHN</sequence>
<protein>
    <recommendedName>
        <fullName evidence="2">Ig-like domain-containing protein</fullName>
    </recommendedName>
</protein>
<dbReference type="SUPFAM" id="SSF48726">
    <property type="entry name" value="Immunoglobulin"/>
    <property type="match status" value="1"/>
</dbReference>
<dbReference type="SMART" id="SM00409">
    <property type="entry name" value="IG"/>
    <property type="match status" value="1"/>
</dbReference>
<keyword evidence="4" id="KW-1185">Reference proteome</keyword>
<dbReference type="InterPro" id="IPR013783">
    <property type="entry name" value="Ig-like_fold"/>
</dbReference>
<organism evidence="3 4">
    <name type="scientific">Kryptolebias marmoratus</name>
    <name type="common">Mangrove killifish</name>
    <name type="synonym">Rivulus marmoratus</name>
    <dbReference type="NCBI Taxonomy" id="37003"/>
    <lineage>
        <taxon>Eukaryota</taxon>
        <taxon>Metazoa</taxon>
        <taxon>Chordata</taxon>
        <taxon>Craniata</taxon>
        <taxon>Vertebrata</taxon>
        <taxon>Euteleostomi</taxon>
        <taxon>Actinopterygii</taxon>
        <taxon>Neopterygii</taxon>
        <taxon>Teleostei</taxon>
        <taxon>Neoteleostei</taxon>
        <taxon>Acanthomorphata</taxon>
        <taxon>Ovalentaria</taxon>
        <taxon>Atherinomorphae</taxon>
        <taxon>Cyprinodontiformes</taxon>
        <taxon>Rivulidae</taxon>
        <taxon>Kryptolebias</taxon>
    </lineage>
</organism>
<dbReference type="GeneTree" id="ENSGT00940000170413"/>
<feature type="region of interest" description="Disordered" evidence="1">
    <location>
        <begin position="157"/>
        <end position="181"/>
    </location>
</feature>
<reference evidence="3" key="1">
    <citation type="submission" date="2025-08" db="UniProtKB">
        <authorList>
            <consortium name="Ensembl"/>
        </authorList>
    </citation>
    <scope>IDENTIFICATION</scope>
</reference>